<protein>
    <submittedName>
        <fullName evidence="1">Uncharacterized protein</fullName>
    </submittedName>
</protein>
<dbReference type="EMBL" id="PYGC01000007">
    <property type="protein sequence ID" value="PSK82017.1"/>
    <property type="molecule type" value="Genomic_DNA"/>
</dbReference>
<sequence>MGDFDFKQQAREEESPLFVGSSLFVNSICDQTVAQIRKSISPPFQLSVFRKPGELVFLQDDYRS</sequence>
<evidence type="ECO:0000313" key="1">
    <source>
        <dbReference type="EMBL" id="PSK82017.1"/>
    </source>
</evidence>
<dbReference type="AlphaFoldDB" id="A0A2P8CAN0"/>
<accession>A0A2P8CAN0</accession>
<organism evidence="1 2">
    <name type="scientific">Prolixibacter denitrificans</name>
    <dbReference type="NCBI Taxonomy" id="1541063"/>
    <lineage>
        <taxon>Bacteria</taxon>
        <taxon>Pseudomonadati</taxon>
        <taxon>Bacteroidota</taxon>
        <taxon>Bacteroidia</taxon>
        <taxon>Marinilabiliales</taxon>
        <taxon>Prolixibacteraceae</taxon>
        <taxon>Prolixibacter</taxon>
    </lineage>
</organism>
<dbReference type="Proteomes" id="UP000240621">
    <property type="component" value="Unassembled WGS sequence"/>
</dbReference>
<name>A0A2P8CAN0_9BACT</name>
<proteinExistence type="predicted"/>
<comment type="caution">
    <text evidence="1">The sequence shown here is derived from an EMBL/GenBank/DDBJ whole genome shotgun (WGS) entry which is preliminary data.</text>
</comment>
<gene>
    <name evidence="1" type="ORF">CLV93_107131</name>
</gene>
<reference evidence="1 2" key="1">
    <citation type="submission" date="2018-03" db="EMBL/GenBank/DDBJ databases">
        <title>Genomic Encyclopedia of Archaeal and Bacterial Type Strains, Phase II (KMG-II): from individual species to whole genera.</title>
        <authorList>
            <person name="Goeker M."/>
        </authorList>
    </citation>
    <scope>NUCLEOTIDE SEQUENCE [LARGE SCALE GENOMIC DNA]</scope>
    <source>
        <strain evidence="1 2">DSM 27267</strain>
    </source>
</reference>
<evidence type="ECO:0000313" key="2">
    <source>
        <dbReference type="Proteomes" id="UP000240621"/>
    </source>
</evidence>